<dbReference type="Proteomes" id="UP001383192">
    <property type="component" value="Unassembled WGS sequence"/>
</dbReference>
<dbReference type="InterPro" id="IPR011333">
    <property type="entry name" value="SKP1/BTB/POZ_sf"/>
</dbReference>
<sequence length="524" mass="59875">MVLPTVLPENDVLSYKSLVEALLLDSAHTHIGDIDLPNEDRTMTKCSSLYASEPLFRAAFSQARFLNNSFRTLEPNLRRHGLKSLDSLDMNMFKDVAEAFHNEEINNDPNRIANARTIAQVYCDLLPVRVGRAANWRSLDRLRFIPAINEPERRGNGRTNSSLLDYVRRFPSIVAPNEVILEGYVAIAWTQRAILPTRPESIIIANPDFGVPTAQEIIRHLRALARYTAQNPKAQRRRVLDDLKATYLWLEEHHNEAQELSTHRDERLFLNIDDPDDLGSWSGKWIAADDLFFNIQDTGRSRGVRTFLKKFPNLLRVAGVAEVHDPVVPTANVSSVETLFNKQQALFERMRQEGQFLDVKFVEKDTNKEAWAHRVVLSTASDYFWSCFCASGLQECRTASKDDPVIVTMEEHTIESVNMVLDYIYTRSVPTVARSEQMDVDENFEGTELGRLLDAVRLAGYWQIEDLFEILQAAMIREKMITPYTVDSIFTVASQHGAHHLVKACEQFRNANQSVIEKIERRLS</sequence>
<organism evidence="4 5">
    <name type="scientific">Paramarasmius palmivorus</name>
    <dbReference type="NCBI Taxonomy" id="297713"/>
    <lineage>
        <taxon>Eukaryota</taxon>
        <taxon>Fungi</taxon>
        <taxon>Dikarya</taxon>
        <taxon>Basidiomycota</taxon>
        <taxon>Agaricomycotina</taxon>
        <taxon>Agaricomycetes</taxon>
        <taxon>Agaricomycetidae</taxon>
        <taxon>Agaricales</taxon>
        <taxon>Marasmiineae</taxon>
        <taxon>Marasmiaceae</taxon>
        <taxon>Paramarasmius</taxon>
    </lineage>
</organism>
<dbReference type="Pfam" id="PF00651">
    <property type="entry name" value="BTB"/>
    <property type="match status" value="1"/>
</dbReference>
<evidence type="ECO:0000313" key="4">
    <source>
        <dbReference type="EMBL" id="KAK7036692.1"/>
    </source>
</evidence>
<dbReference type="AlphaFoldDB" id="A0AAW0CBI6"/>
<protein>
    <recommendedName>
        <fullName evidence="3">BTB domain-containing protein</fullName>
    </recommendedName>
</protein>
<dbReference type="CDD" id="cd18186">
    <property type="entry name" value="BTB_POZ_ZBTB_KLHL-like"/>
    <property type="match status" value="1"/>
</dbReference>
<dbReference type="PANTHER" id="PTHR24412:SF441">
    <property type="entry name" value="KELCH-LIKE PROTEIN 28"/>
    <property type="match status" value="1"/>
</dbReference>
<evidence type="ECO:0000256" key="1">
    <source>
        <dbReference type="ARBA" id="ARBA00022441"/>
    </source>
</evidence>
<dbReference type="EMBL" id="JAYKXP010000049">
    <property type="protein sequence ID" value="KAK7036692.1"/>
    <property type="molecule type" value="Genomic_DNA"/>
</dbReference>
<evidence type="ECO:0000313" key="5">
    <source>
        <dbReference type="Proteomes" id="UP001383192"/>
    </source>
</evidence>
<dbReference type="SUPFAM" id="SSF54695">
    <property type="entry name" value="POZ domain"/>
    <property type="match status" value="1"/>
</dbReference>
<dbReference type="PANTHER" id="PTHR24412">
    <property type="entry name" value="KELCH PROTEIN"/>
    <property type="match status" value="1"/>
</dbReference>
<dbReference type="InterPro" id="IPR000210">
    <property type="entry name" value="BTB/POZ_dom"/>
</dbReference>
<gene>
    <name evidence="4" type="ORF">VNI00_011357</name>
</gene>
<keyword evidence="5" id="KW-1185">Reference proteome</keyword>
<feature type="domain" description="BTB" evidence="3">
    <location>
        <begin position="357"/>
        <end position="433"/>
    </location>
</feature>
<dbReference type="PROSITE" id="PS50097">
    <property type="entry name" value="BTB"/>
    <property type="match status" value="1"/>
</dbReference>
<comment type="caution">
    <text evidence="4">The sequence shown here is derived from an EMBL/GenBank/DDBJ whole genome shotgun (WGS) entry which is preliminary data.</text>
</comment>
<name>A0AAW0CBI6_9AGAR</name>
<accession>A0AAW0CBI6</accession>
<proteinExistence type="predicted"/>
<dbReference type="Gene3D" id="3.30.710.10">
    <property type="entry name" value="Potassium Channel Kv1.1, Chain A"/>
    <property type="match status" value="1"/>
</dbReference>
<evidence type="ECO:0000259" key="3">
    <source>
        <dbReference type="PROSITE" id="PS50097"/>
    </source>
</evidence>
<keyword evidence="1" id="KW-0880">Kelch repeat</keyword>
<evidence type="ECO:0000256" key="2">
    <source>
        <dbReference type="ARBA" id="ARBA00022737"/>
    </source>
</evidence>
<keyword evidence="2" id="KW-0677">Repeat</keyword>
<reference evidence="4 5" key="1">
    <citation type="submission" date="2024-01" db="EMBL/GenBank/DDBJ databases">
        <title>A draft genome for a cacao thread blight-causing isolate of Paramarasmius palmivorus.</title>
        <authorList>
            <person name="Baruah I.K."/>
            <person name="Bukari Y."/>
            <person name="Amoako-Attah I."/>
            <person name="Meinhardt L.W."/>
            <person name="Bailey B.A."/>
            <person name="Cohen S.P."/>
        </authorList>
    </citation>
    <scope>NUCLEOTIDE SEQUENCE [LARGE SCALE GENOMIC DNA]</scope>
    <source>
        <strain evidence="4 5">GH-12</strain>
    </source>
</reference>